<dbReference type="EMBL" id="JGZD01000001">
    <property type="protein sequence ID" value="KFI74262.1"/>
    <property type="molecule type" value="Genomic_DNA"/>
</dbReference>
<dbReference type="InterPro" id="IPR009061">
    <property type="entry name" value="DNA-bd_dom_put_sf"/>
</dbReference>
<name>A0A087BTB2_9BIFI</name>
<sequence>MMHVDGRIRHAYLEGAVSLIRGDGDLDQLDDAGFDISLPVFAVGQVAAIAGVHPQTLRQYDRLGIVVPRRTQGGARRYSLRDVSRLCDAQRLSQEDSVNLAGILRILDLAEENRQLRRQIRRMRQGPQSTVFASTPEGEIVEVHGETSIGLRREIRERTESYAERSLMIVGQECSTAGSAALVVWKACP</sequence>
<dbReference type="RefSeq" id="WP_022861696.1">
    <property type="nucleotide sequence ID" value="NZ_JGZD01000001.1"/>
</dbReference>
<dbReference type="NCBIfam" id="NF047375">
    <property type="entry name" value="HeatShock_HspR"/>
    <property type="match status" value="1"/>
</dbReference>
<dbReference type="PANTHER" id="PTHR30204">
    <property type="entry name" value="REDOX-CYCLING DRUG-SENSING TRANSCRIPTIONAL ACTIVATOR SOXR"/>
    <property type="match status" value="1"/>
</dbReference>
<accession>A0A087BTB2</accession>
<keyword evidence="4" id="KW-1185">Reference proteome</keyword>
<dbReference type="InterPro" id="IPR000551">
    <property type="entry name" value="MerR-type_HTH_dom"/>
</dbReference>
<dbReference type="InterPro" id="IPR047057">
    <property type="entry name" value="MerR_fam"/>
</dbReference>
<proteinExistence type="predicted"/>
<gene>
    <name evidence="3" type="ORF">BMIN_1163</name>
</gene>
<dbReference type="SMART" id="SM00422">
    <property type="entry name" value="HTH_MERR"/>
    <property type="match status" value="1"/>
</dbReference>
<evidence type="ECO:0000259" key="2">
    <source>
        <dbReference type="PROSITE" id="PS50937"/>
    </source>
</evidence>
<evidence type="ECO:0000313" key="3">
    <source>
        <dbReference type="EMBL" id="KFI74262.1"/>
    </source>
</evidence>
<dbReference type="PANTHER" id="PTHR30204:SF58">
    <property type="entry name" value="HTH-TYPE TRANSCRIPTIONAL REGULATOR YFMP"/>
    <property type="match status" value="1"/>
</dbReference>
<dbReference type="AlphaFoldDB" id="A0A087BTB2"/>
<evidence type="ECO:0000313" key="4">
    <source>
        <dbReference type="Proteomes" id="UP000029014"/>
    </source>
</evidence>
<evidence type="ECO:0000256" key="1">
    <source>
        <dbReference type="ARBA" id="ARBA00023125"/>
    </source>
</evidence>
<comment type="caution">
    <text evidence="3">The sequence shown here is derived from an EMBL/GenBank/DDBJ whole genome shotgun (WGS) entry which is preliminary data.</text>
</comment>
<dbReference type="eggNOG" id="COG0789">
    <property type="taxonomic scope" value="Bacteria"/>
</dbReference>
<reference evidence="3 4" key="1">
    <citation type="submission" date="2014-03" db="EMBL/GenBank/DDBJ databases">
        <title>Genomics of Bifidobacteria.</title>
        <authorList>
            <person name="Ventura M."/>
            <person name="Milani C."/>
            <person name="Lugli G.A."/>
        </authorList>
    </citation>
    <scope>NUCLEOTIDE SEQUENCE [LARGE SCALE GENOMIC DNA]</scope>
    <source>
        <strain evidence="3 4">LMG 11592</strain>
    </source>
</reference>
<dbReference type="PROSITE" id="PS50937">
    <property type="entry name" value="HTH_MERR_2"/>
    <property type="match status" value="1"/>
</dbReference>
<dbReference type="Gene3D" id="1.10.1660.10">
    <property type="match status" value="1"/>
</dbReference>
<keyword evidence="1" id="KW-0238">DNA-binding</keyword>
<dbReference type="Pfam" id="PF13411">
    <property type="entry name" value="MerR_1"/>
    <property type="match status" value="1"/>
</dbReference>
<dbReference type="CDD" id="cd04766">
    <property type="entry name" value="HTH_HspR"/>
    <property type="match status" value="1"/>
</dbReference>
<dbReference type="GO" id="GO:0003677">
    <property type="term" value="F:DNA binding"/>
    <property type="evidence" value="ECO:0007669"/>
    <property type="project" value="UniProtKB-KW"/>
</dbReference>
<dbReference type="PROSITE" id="PS00552">
    <property type="entry name" value="HTH_MERR_1"/>
    <property type="match status" value="1"/>
</dbReference>
<dbReference type="GO" id="GO:0003700">
    <property type="term" value="F:DNA-binding transcription factor activity"/>
    <property type="evidence" value="ECO:0007669"/>
    <property type="project" value="InterPro"/>
</dbReference>
<dbReference type="Proteomes" id="UP000029014">
    <property type="component" value="Unassembled WGS sequence"/>
</dbReference>
<protein>
    <submittedName>
        <fullName evidence="3">MerR-type-transcriptional regulator</fullName>
    </submittedName>
</protein>
<dbReference type="STRING" id="1693.BMIN_1163"/>
<organism evidence="3 4">
    <name type="scientific">Bifidobacterium minimum</name>
    <dbReference type="NCBI Taxonomy" id="1693"/>
    <lineage>
        <taxon>Bacteria</taxon>
        <taxon>Bacillati</taxon>
        <taxon>Actinomycetota</taxon>
        <taxon>Actinomycetes</taxon>
        <taxon>Bifidobacteriales</taxon>
        <taxon>Bifidobacteriaceae</taxon>
        <taxon>Bifidobacterium</taxon>
    </lineage>
</organism>
<feature type="domain" description="HTH merR-type" evidence="2">
    <location>
        <begin position="40"/>
        <end position="109"/>
    </location>
</feature>
<dbReference type="SUPFAM" id="SSF46955">
    <property type="entry name" value="Putative DNA-binding domain"/>
    <property type="match status" value="1"/>
</dbReference>